<feature type="transmembrane region" description="Helical" evidence="2">
    <location>
        <begin position="119"/>
        <end position="141"/>
    </location>
</feature>
<reference evidence="4 5" key="1">
    <citation type="submission" date="2024-09" db="EMBL/GenBank/DDBJ databases">
        <authorList>
            <person name="Sun Q."/>
            <person name="Mori K."/>
        </authorList>
    </citation>
    <scope>NUCLEOTIDE SEQUENCE [LARGE SCALE GENOMIC DNA]</scope>
    <source>
        <strain evidence="4 5">JCM 11683</strain>
    </source>
</reference>
<feature type="region of interest" description="Disordered" evidence="1">
    <location>
        <begin position="61"/>
        <end position="82"/>
    </location>
</feature>
<dbReference type="RefSeq" id="WP_376841034.1">
    <property type="nucleotide sequence ID" value="NZ_JBHMAU010000071.1"/>
</dbReference>
<feature type="transmembrane region" description="Helical" evidence="2">
    <location>
        <begin position="489"/>
        <end position="508"/>
    </location>
</feature>
<feature type="transmembrane region" description="Helical" evidence="2">
    <location>
        <begin position="428"/>
        <end position="446"/>
    </location>
</feature>
<dbReference type="InterPro" id="IPR021814">
    <property type="entry name" value="DUF3394"/>
</dbReference>
<feature type="compositionally biased region" description="Basic and acidic residues" evidence="1">
    <location>
        <begin position="1"/>
        <end position="14"/>
    </location>
</feature>
<keyword evidence="2" id="KW-0472">Membrane</keyword>
<dbReference type="PANTHER" id="PTHR43849:SF2">
    <property type="entry name" value="BLL3936 PROTEIN"/>
    <property type="match status" value="1"/>
</dbReference>
<dbReference type="EMBL" id="JBHMAU010000071">
    <property type="protein sequence ID" value="MFB9777133.1"/>
    <property type="molecule type" value="Genomic_DNA"/>
</dbReference>
<accession>A0ABV5X3Y7</accession>
<evidence type="ECO:0000259" key="3">
    <source>
        <dbReference type="Pfam" id="PF06808"/>
    </source>
</evidence>
<feature type="transmembrane region" description="Helical" evidence="2">
    <location>
        <begin position="93"/>
        <end position="113"/>
    </location>
</feature>
<dbReference type="InterPro" id="IPR011853">
    <property type="entry name" value="TRAP_DctM-Dct_fused"/>
</dbReference>
<dbReference type="NCBIfam" id="TIGR02123">
    <property type="entry name" value="TRAP_fused"/>
    <property type="match status" value="1"/>
</dbReference>
<gene>
    <name evidence="4" type="ORF">ACFFN1_12100</name>
</gene>
<feature type="transmembrane region" description="Helical" evidence="2">
    <location>
        <begin position="153"/>
        <end position="178"/>
    </location>
</feature>
<keyword evidence="2" id="KW-0812">Transmembrane</keyword>
<feature type="transmembrane region" description="Helical" evidence="2">
    <location>
        <begin position="679"/>
        <end position="706"/>
    </location>
</feature>
<feature type="compositionally biased region" description="Basic and acidic residues" evidence="1">
    <location>
        <begin position="67"/>
        <end position="82"/>
    </location>
</feature>
<feature type="transmembrane region" description="Helical" evidence="2">
    <location>
        <begin position="216"/>
        <end position="233"/>
    </location>
</feature>
<evidence type="ECO:0000313" key="5">
    <source>
        <dbReference type="Proteomes" id="UP001589707"/>
    </source>
</evidence>
<protein>
    <submittedName>
        <fullName evidence="4">TRAP transporter permease</fullName>
    </submittedName>
</protein>
<feature type="transmembrane region" description="Helical" evidence="2">
    <location>
        <begin position="528"/>
        <end position="546"/>
    </location>
</feature>
<proteinExistence type="predicted"/>
<feature type="transmembrane region" description="Helical" evidence="2">
    <location>
        <begin position="349"/>
        <end position="375"/>
    </location>
</feature>
<keyword evidence="2" id="KW-1133">Transmembrane helix</keyword>
<feature type="transmembrane region" description="Helical" evidence="2">
    <location>
        <begin position="381"/>
        <end position="407"/>
    </location>
</feature>
<dbReference type="InterPro" id="IPR010656">
    <property type="entry name" value="DctM"/>
</dbReference>
<feature type="compositionally biased region" description="Low complexity" evidence="1">
    <location>
        <begin position="15"/>
        <end position="49"/>
    </location>
</feature>
<dbReference type="Proteomes" id="UP001589707">
    <property type="component" value="Unassembled WGS sequence"/>
</dbReference>
<organism evidence="4 5">
    <name type="scientific">Brevibacterium otitidis</name>
    <dbReference type="NCBI Taxonomy" id="53364"/>
    <lineage>
        <taxon>Bacteria</taxon>
        <taxon>Bacillati</taxon>
        <taxon>Actinomycetota</taxon>
        <taxon>Actinomycetes</taxon>
        <taxon>Micrococcales</taxon>
        <taxon>Brevibacteriaceae</taxon>
        <taxon>Brevibacterium</taxon>
    </lineage>
</organism>
<name>A0ABV5X3Y7_9MICO</name>
<dbReference type="Pfam" id="PF06808">
    <property type="entry name" value="DctM"/>
    <property type="match status" value="1"/>
</dbReference>
<evidence type="ECO:0000256" key="1">
    <source>
        <dbReference type="SAM" id="MobiDB-lite"/>
    </source>
</evidence>
<keyword evidence="5" id="KW-1185">Reference proteome</keyword>
<feature type="region of interest" description="Disordered" evidence="1">
    <location>
        <begin position="1"/>
        <end position="49"/>
    </location>
</feature>
<dbReference type="PANTHER" id="PTHR43849">
    <property type="entry name" value="BLL3936 PROTEIN"/>
    <property type="match status" value="1"/>
</dbReference>
<feature type="transmembrane region" description="Helical" evidence="2">
    <location>
        <begin position="452"/>
        <end position="468"/>
    </location>
</feature>
<comment type="caution">
    <text evidence="4">The sequence shown here is derived from an EMBL/GenBank/DDBJ whole genome shotgun (WGS) entry which is preliminary data.</text>
</comment>
<dbReference type="Pfam" id="PF11874">
    <property type="entry name" value="DUF3394"/>
    <property type="match status" value="1"/>
</dbReference>
<feature type="transmembrane region" description="Helical" evidence="2">
    <location>
        <begin position="641"/>
        <end position="667"/>
    </location>
</feature>
<evidence type="ECO:0000313" key="4">
    <source>
        <dbReference type="EMBL" id="MFB9777133.1"/>
    </source>
</evidence>
<sequence length="722" mass="76633">MNSMKTPRDDDKPKAASTGAGEDAASTGAAADTDRTASGSTSADTATAVVDDDLDVSNVAEMSTTEAEDKAQEVLREHDTASRHRVDSELGPWRWLIFILALGLTGFQLYTAFAGSRPTLIQGAVHVGGAFGLIFLLYPLHRSLSLREDTKRSLYFASLIVDTILAFMAMGCSAYMVFNYDYLTGVQVQLFGYSQLDTIVALVGILLILEGTRRCVGLPIVVIASLALLYFWLGKYSPILPYHGTTWQNMVQQTWYSSRSIFGIPIQVSSTFVFLFLLFGVVLVRTNIGAYFNGLAFRLTGKFAGGPAKAAVVASAMQGTVTGSSVANAVASGSFTIPMMKKVGFKAKFAAATEATASTGGQIMPPIMGAAVFIMAEYTGIAYSTIILVAIVPAFLYFAGVMLAVHFEAKRNRIHGMRKDQLPNWKYLLTRIDQLLPLAVIIFLLMSGTTPAKAALWGIGTALALSFLRESTRLSIRGIFEVLESGARVALPVIAACATAGMVAGIVTATGLGGRLADGILTAAGENFFLVMFFTMIACLVLGMGLPTTANYVVTATVAAPILVSNFDVPILAAHLFVFYFGLLADITPPVCLAAYAASGIAGSNPLKSGVTAFRVAIAGFIVPYVFVSAPGLIFQSDDTVLHFATVFITALLGMTAISAATAGYFFDNLYWWERIVLIAAGITMLIPTLWISLIGIAVAVIMAIIQRTRSKGAAGKAAAEA</sequence>
<evidence type="ECO:0000256" key="2">
    <source>
        <dbReference type="SAM" id="Phobius"/>
    </source>
</evidence>
<feature type="domain" description="TRAP C4-dicarboxylate transport system permease DctM subunit" evidence="3">
    <location>
        <begin position="203"/>
        <end position="635"/>
    </location>
</feature>
<feature type="transmembrane region" description="Helical" evidence="2">
    <location>
        <begin position="613"/>
        <end position="634"/>
    </location>
</feature>
<feature type="transmembrane region" description="Helical" evidence="2">
    <location>
        <begin position="264"/>
        <end position="284"/>
    </location>
</feature>
<feature type="transmembrane region" description="Helical" evidence="2">
    <location>
        <begin position="190"/>
        <end position="209"/>
    </location>
</feature>